<reference evidence="1" key="2">
    <citation type="journal article" date="2023" name="Science">
        <title>Genomic signatures of disease resistance in endangered staghorn corals.</title>
        <authorList>
            <person name="Vollmer S.V."/>
            <person name="Selwyn J.D."/>
            <person name="Despard B.A."/>
            <person name="Roesel C.L."/>
        </authorList>
    </citation>
    <scope>NUCLEOTIDE SEQUENCE</scope>
    <source>
        <strain evidence="1">K2</strain>
    </source>
</reference>
<organism evidence="1 2">
    <name type="scientific">Acropora cervicornis</name>
    <name type="common">Staghorn coral</name>
    <dbReference type="NCBI Taxonomy" id="6130"/>
    <lineage>
        <taxon>Eukaryota</taxon>
        <taxon>Metazoa</taxon>
        <taxon>Cnidaria</taxon>
        <taxon>Anthozoa</taxon>
        <taxon>Hexacorallia</taxon>
        <taxon>Scleractinia</taxon>
        <taxon>Astrocoeniina</taxon>
        <taxon>Acroporidae</taxon>
        <taxon>Acropora</taxon>
    </lineage>
</organism>
<name>A0AAD9QG28_ACRCE</name>
<dbReference type="Proteomes" id="UP001249851">
    <property type="component" value="Unassembled WGS sequence"/>
</dbReference>
<proteinExistence type="predicted"/>
<keyword evidence="2" id="KW-1185">Reference proteome</keyword>
<protein>
    <submittedName>
        <fullName evidence="1">Uncharacterized protein</fullName>
    </submittedName>
</protein>
<sequence length="220" mass="24857">MRVVDRFDDTEKAGNCCLCQPVSVRLVRLCASSSRELMPFQATATASSVSKPLQPLLSELALWLFSSPGTRSLAAVDSTLAIWLHSLINRVRSFLCTSVEALIVFLYRRRLSQAEKGMSDELIVCRWINEDESLESLKNMGLSDKEAVLFNPYVTVSNNKHGYSPRVHMYLFVLLPGHSSLVSKDDKRRTPMILKRICNFVGYRLSYDSVDPKQLNCPYS</sequence>
<gene>
    <name evidence="1" type="ORF">P5673_016384</name>
</gene>
<evidence type="ECO:0000313" key="1">
    <source>
        <dbReference type="EMBL" id="KAK2560633.1"/>
    </source>
</evidence>
<reference evidence="1" key="1">
    <citation type="journal article" date="2023" name="G3 (Bethesda)">
        <title>Whole genome assembly and annotation of the endangered Caribbean coral Acropora cervicornis.</title>
        <authorList>
            <person name="Selwyn J.D."/>
            <person name="Vollmer S.V."/>
        </authorList>
    </citation>
    <scope>NUCLEOTIDE SEQUENCE</scope>
    <source>
        <strain evidence="1">K2</strain>
    </source>
</reference>
<accession>A0AAD9QG28</accession>
<dbReference type="EMBL" id="JARQWQ010000035">
    <property type="protein sequence ID" value="KAK2560633.1"/>
    <property type="molecule type" value="Genomic_DNA"/>
</dbReference>
<dbReference type="AlphaFoldDB" id="A0AAD9QG28"/>
<comment type="caution">
    <text evidence="1">The sequence shown here is derived from an EMBL/GenBank/DDBJ whole genome shotgun (WGS) entry which is preliminary data.</text>
</comment>
<evidence type="ECO:0000313" key="2">
    <source>
        <dbReference type="Proteomes" id="UP001249851"/>
    </source>
</evidence>